<evidence type="ECO:0000259" key="3">
    <source>
        <dbReference type="SMART" id="SM00232"/>
    </source>
</evidence>
<dbReference type="OrthoDB" id="1378at2759"/>
<evidence type="ECO:0000313" key="4">
    <source>
        <dbReference type="EMBL" id="EEH56608.1"/>
    </source>
</evidence>
<feature type="region of interest" description="Disordered" evidence="2">
    <location>
        <begin position="146"/>
        <end position="174"/>
    </location>
</feature>
<dbReference type="EMBL" id="GG663740">
    <property type="protein sequence ID" value="EEH56608.1"/>
    <property type="molecule type" value="Genomic_DNA"/>
</dbReference>
<dbReference type="GeneID" id="9684916"/>
<dbReference type="eggNOG" id="KOG3050">
    <property type="taxonomic scope" value="Eukaryota"/>
</dbReference>
<dbReference type="Proteomes" id="UP000001876">
    <property type="component" value="Unassembled WGS sequence"/>
</dbReference>
<dbReference type="SMART" id="SM00232">
    <property type="entry name" value="JAB_MPN"/>
    <property type="match status" value="1"/>
</dbReference>
<dbReference type="KEGG" id="mpp:MICPUCDRAFT_40181"/>
<evidence type="ECO:0000256" key="1">
    <source>
        <dbReference type="ARBA" id="ARBA00010893"/>
    </source>
</evidence>
<dbReference type="PANTHER" id="PTHR10540">
    <property type="entry name" value="EUKARYOTIC TRANSLATION INITIATION FACTOR 3 SUBUNIT F-RELATED"/>
    <property type="match status" value="1"/>
</dbReference>
<evidence type="ECO:0000256" key="2">
    <source>
        <dbReference type="SAM" id="MobiDB-lite"/>
    </source>
</evidence>
<reference evidence="4 5" key="1">
    <citation type="journal article" date="2009" name="Science">
        <title>Green evolution and dynamic adaptations revealed by genomes of the marine picoeukaryotes Micromonas.</title>
        <authorList>
            <person name="Worden A.Z."/>
            <person name="Lee J.H."/>
            <person name="Mock T."/>
            <person name="Rouze P."/>
            <person name="Simmons M.P."/>
            <person name="Aerts A.L."/>
            <person name="Allen A.E."/>
            <person name="Cuvelier M.L."/>
            <person name="Derelle E."/>
            <person name="Everett M.V."/>
            <person name="Foulon E."/>
            <person name="Grimwood J."/>
            <person name="Gundlach H."/>
            <person name="Henrissat B."/>
            <person name="Napoli C."/>
            <person name="McDonald S.M."/>
            <person name="Parker M.S."/>
            <person name="Rombauts S."/>
            <person name="Salamov A."/>
            <person name="Von Dassow P."/>
            <person name="Badger J.H."/>
            <person name="Coutinho P.M."/>
            <person name="Demir E."/>
            <person name="Dubchak I."/>
            <person name="Gentemann C."/>
            <person name="Eikrem W."/>
            <person name="Gready J.E."/>
            <person name="John U."/>
            <person name="Lanier W."/>
            <person name="Lindquist E.A."/>
            <person name="Lucas S."/>
            <person name="Mayer K.F."/>
            <person name="Moreau H."/>
            <person name="Not F."/>
            <person name="Otillar R."/>
            <person name="Panaud O."/>
            <person name="Pangilinan J."/>
            <person name="Paulsen I."/>
            <person name="Piegu B."/>
            <person name="Poliakov A."/>
            <person name="Robbens S."/>
            <person name="Schmutz J."/>
            <person name="Toulza E."/>
            <person name="Wyss T."/>
            <person name="Zelensky A."/>
            <person name="Zhou K."/>
            <person name="Armbrust E.V."/>
            <person name="Bhattacharya D."/>
            <person name="Goodenough U.W."/>
            <person name="Van de Peer Y."/>
            <person name="Grigoriev I.V."/>
        </authorList>
    </citation>
    <scope>NUCLEOTIDE SEQUENCE [LARGE SCALE GENOMIC DNA]</scope>
    <source>
        <strain evidence="4 5">CCMP1545</strain>
    </source>
</reference>
<dbReference type="Gene3D" id="3.40.140.10">
    <property type="entry name" value="Cytidine Deaminase, domain 2"/>
    <property type="match status" value="1"/>
</dbReference>
<feature type="domain" description="JAB1/MPN/MOV34 metalloenzyme" evidence="3">
    <location>
        <begin position="3"/>
        <end position="144"/>
    </location>
</feature>
<organism evidence="5">
    <name type="scientific">Micromonas pusilla (strain CCMP1545)</name>
    <name type="common">Picoplanktonic green alga</name>
    <dbReference type="NCBI Taxonomy" id="564608"/>
    <lineage>
        <taxon>Eukaryota</taxon>
        <taxon>Viridiplantae</taxon>
        <taxon>Chlorophyta</taxon>
        <taxon>Mamiellophyceae</taxon>
        <taxon>Mamiellales</taxon>
        <taxon>Mamiellaceae</taxon>
        <taxon>Micromonas</taxon>
    </lineage>
</organism>
<keyword evidence="5" id="KW-1185">Reference proteome</keyword>
<dbReference type="OMA" id="LVGWWST"/>
<gene>
    <name evidence="4" type="ORF">MICPUCDRAFT_40181</name>
</gene>
<dbReference type="InterPro" id="IPR000555">
    <property type="entry name" value="JAMM/MPN+_dom"/>
</dbReference>
<dbReference type="Pfam" id="PF13012">
    <property type="entry name" value="MitMem_reg"/>
    <property type="match status" value="1"/>
</dbReference>
<dbReference type="GO" id="GO:0008237">
    <property type="term" value="F:metallopeptidase activity"/>
    <property type="evidence" value="ECO:0007669"/>
    <property type="project" value="InterPro"/>
</dbReference>
<dbReference type="AlphaFoldDB" id="C1MUC9"/>
<dbReference type="GO" id="GO:0008180">
    <property type="term" value="C:COP9 signalosome"/>
    <property type="evidence" value="ECO:0007669"/>
    <property type="project" value="TreeGrafter"/>
</dbReference>
<feature type="compositionally biased region" description="Gly residues" evidence="2">
    <location>
        <begin position="149"/>
        <end position="166"/>
    </location>
</feature>
<name>C1MUC9_MICPC</name>
<dbReference type="InterPro" id="IPR024969">
    <property type="entry name" value="EIF3F/CSN6-like_C"/>
</dbReference>
<dbReference type="RefSeq" id="XP_003059476.1">
    <property type="nucleotide sequence ID" value="XM_003059430.1"/>
</dbReference>
<sequence length="353" mass="38340">MEAYKVHPLVLVEISDYFTRTKMNIDPPEAEPDRLIGCLLGTQTPREVEINSSFECLYARPDGANGAIELDWKFLSEQKDRYKQTHAKLEIVGWYSTGEALDPVVDVAVTRALASRGVAESPVFMLYDPYLNDKKAEAYERAKQAASSAGGGGGSGGNSGGGGGGDDAAVGPMEGINTRDALTGAAAEIPIGLHRAVQRGGDVLALELVKYSIVTDEAERIAIDDLMRAGDWGQQTPAGQYLSHLRGMADATRMLETRVGAVLNHLRDSGATPIDHDVVRAAMRMMRALPGAGRDEEDDRFDAHKLEEMNDTLMTSYLTTITKGVAEIERFADKARSIHWSPYDRVRVVNAVS</sequence>
<dbReference type="Pfam" id="PF01398">
    <property type="entry name" value="JAB"/>
    <property type="match status" value="1"/>
</dbReference>
<proteinExistence type="inferred from homology"/>
<accession>C1MUC9</accession>
<dbReference type="PANTHER" id="PTHR10540:SF8">
    <property type="entry name" value="COP9 SIGNALOSOME COMPLEX SUBUNIT 6"/>
    <property type="match status" value="1"/>
</dbReference>
<evidence type="ECO:0000313" key="5">
    <source>
        <dbReference type="Proteomes" id="UP000001876"/>
    </source>
</evidence>
<dbReference type="STRING" id="564608.C1MUC9"/>
<protein>
    <submittedName>
        <fullName evidence="4">Predicted protein</fullName>
    </submittedName>
</protein>
<comment type="similarity">
    <text evidence="1">Belongs to the peptidase M67A family. CSN6 subfamily.</text>
</comment>